<dbReference type="InterPro" id="IPR054491">
    <property type="entry name" value="MGH1-like_GH"/>
</dbReference>
<gene>
    <name evidence="2" type="ORF">WDJ50_17525</name>
</gene>
<dbReference type="Pfam" id="PF22422">
    <property type="entry name" value="MGH1-like_GH"/>
    <property type="match status" value="1"/>
</dbReference>
<dbReference type="EMBL" id="CP149783">
    <property type="protein sequence ID" value="WYF46215.1"/>
    <property type="molecule type" value="Genomic_DNA"/>
</dbReference>
<feature type="domain" description="Mannosylglycerate hydrolase MGH1-like glycoside hydrolase" evidence="1">
    <location>
        <begin position="66"/>
        <end position="297"/>
    </location>
</feature>
<dbReference type="InterPro" id="IPR012341">
    <property type="entry name" value="6hp_glycosidase-like_sf"/>
</dbReference>
<dbReference type="InterPro" id="IPR008928">
    <property type="entry name" value="6-hairpin_glycosidase_sf"/>
</dbReference>
<proteinExistence type="predicted"/>
<name>A0AAU6Q6I1_9DEIO</name>
<dbReference type="RefSeq" id="WP_339097665.1">
    <property type="nucleotide sequence ID" value="NZ_CP149783.1"/>
</dbReference>
<dbReference type="Gene3D" id="1.50.10.10">
    <property type="match status" value="1"/>
</dbReference>
<evidence type="ECO:0000259" key="1">
    <source>
        <dbReference type="Pfam" id="PF22422"/>
    </source>
</evidence>
<evidence type="ECO:0000313" key="2">
    <source>
        <dbReference type="EMBL" id="WYF46215.1"/>
    </source>
</evidence>
<dbReference type="SUPFAM" id="SSF48208">
    <property type="entry name" value="Six-hairpin glycosidases"/>
    <property type="match status" value="1"/>
</dbReference>
<dbReference type="AlphaFoldDB" id="A0AAU6Q6I1"/>
<organism evidence="2">
    <name type="scientific">Deinococcus sp. VB142</name>
    <dbReference type="NCBI Taxonomy" id="3112952"/>
    <lineage>
        <taxon>Bacteria</taxon>
        <taxon>Thermotogati</taxon>
        <taxon>Deinococcota</taxon>
        <taxon>Deinococci</taxon>
        <taxon>Deinococcales</taxon>
        <taxon>Deinococcaceae</taxon>
        <taxon>Deinococcus</taxon>
    </lineage>
</organism>
<accession>A0AAU6Q6I1</accession>
<reference evidence="2" key="1">
    <citation type="submission" date="2024-03" db="EMBL/GenBank/DDBJ databases">
        <title>Deinococcus weizhi sp. nov., isolated from human skin.</title>
        <authorList>
            <person name="Wei Z."/>
            <person name="Tian F."/>
            <person name="Yang C."/>
            <person name="Xin L.T."/>
            <person name="Wen Z.J."/>
            <person name="Lan K.C."/>
            <person name="Yu L."/>
            <person name="Zhe W."/>
            <person name="Dan F.D."/>
            <person name="Jun W."/>
            <person name="Rui Z."/>
            <person name="Yong X.J."/>
            <person name="Ting Y."/>
            <person name="Wei X."/>
            <person name="Xu Z.G."/>
            <person name="Xin Z."/>
            <person name="Dong F.G."/>
            <person name="Ni X.M."/>
            <person name="Zheng M.G."/>
            <person name="Chun Y."/>
            <person name="Qian W.X."/>
        </authorList>
    </citation>
    <scope>NUCLEOTIDE SEQUENCE</scope>
    <source>
        <strain evidence="2">VB142</strain>
    </source>
</reference>
<dbReference type="GO" id="GO:0005975">
    <property type="term" value="P:carbohydrate metabolic process"/>
    <property type="evidence" value="ECO:0007669"/>
    <property type="project" value="InterPro"/>
</dbReference>
<protein>
    <submittedName>
        <fullName evidence="2">Amylo-alpha-1,6-glucosidase</fullName>
    </submittedName>
</protein>
<sequence>MPHFAAFLGISRIYQRNPTLRSGQYDDETLEQPGKILHELRVGELTRLGHTPHRPYYATADATPLFVWLVGELSQAHPGLAQELRPRWEAALNWLLTDGDPDGDGFIEYAPQPGGMTNAVWKDSADSTFDEHGVDASGHIAVIEVQGYAYAAYLSAAQMYETLGEEDKGAEWRERAAALQKQFQERFWWPEQGYYVHGLNGDKTPLRVVVSNPAHALWTGIVPQEYAEQVATRALGEDLWTGWGIRTLGRHEVRYNPVSYHNGSVWPHDTAAAALGMARYGLHSQAQQVARALFDAALAASDLRLSELLAGFDRTEDAPPVPYPAACHPQGWDAAIPLALAPLLSSEGRDSN</sequence>